<accession>A0A9P4KDD3</accession>
<dbReference type="Pfam" id="PF06985">
    <property type="entry name" value="HET"/>
    <property type="match status" value="1"/>
</dbReference>
<feature type="domain" description="Heterokaryon incompatibility" evidence="1">
    <location>
        <begin position="107"/>
        <end position="263"/>
    </location>
</feature>
<evidence type="ECO:0000259" key="1">
    <source>
        <dbReference type="Pfam" id="PF06985"/>
    </source>
</evidence>
<sequence length="373" mass="42066">MGITDLAAFGINDIPANGDEKREGFQSKSIPSEIAATLESLQPDQIEERKKEEEHEALFTYQPLDPLKSEIRILTLRYSPNFSDPLVADLVVGSLDGAQVHPNIWTYTALSYTWGPPVFDGSITLNGRLFPITKNLEIALRYMRKSNSDYSHASFRRLGDTAWWIDQICINQQDIEERSSQVSLMRRIYKRATSVSVWLGESSPDSSRAIDLLTAIGRPPINAPGEKKIVYPEFSAEDVCKNWRALKNLLERPWWERVWIRQEVALSNSVKLWVGERCCEMELLAPTLGVINYLQNMGIEVPVQDGVDDADDDKTVEGEIGGLKLPWDYHGQQLQSLRGMTSGGFAWVELENLLPAGTSRSNAHIIYKGDNRL</sequence>
<keyword evidence="3" id="KW-1185">Reference proteome</keyword>
<evidence type="ECO:0000313" key="3">
    <source>
        <dbReference type="Proteomes" id="UP000800093"/>
    </source>
</evidence>
<comment type="caution">
    <text evidence="2">The sequence shown here is derived from an EMBL/GenBank/DDBJ whole genome shotgun (WGS) entry which is preliminary data.</text>
</comment>
<proteinExistence type="predicted"/>
<evidence type="ECO:0000313" key="2">
    <source>
        <dbReference type="EMBL" id="KAF2266543.1"/>
    </source>
</evidence>
<dbReference type="Proteomes" id="UP000800093">
    <property type="component" value="Unassembled WGS sequence"/>
</dbReference>
<organism evidence="2 3">
    <name type="scientific">Lojkania enalia</name>
    <dbReference type="NCBI Taxonomy" id="147567"/>
    <lineage>
        <taxon>Eukaryota</taxon>
        <taxon>Fungi</taxon>
        <taxon>Dikarya</taxon>
        <taxon>Ascomycota</taxon>
        <taxon>Pezizomycotina</taxon>
        <taxon>Dothideomycetes</taxon>
        <taxon>Pleosporomycetidae</taxon>
        <taxon>Pleosporales</taxon>
        <taxon>Pleosporales incertae sedis</taxon>
        <taxon>Lojkania</taxon>
    </lineage>
</organism>
<reference evidence="3" key="1">
    <citation type="journal article" date="2020" name="Stud. Mycol.">
        <title>101 Dothideomycetes genomes: A test case for predicting lifestyles and emergence of pathogens.</title>
        <authorList>
            <person name="Haridas S."/>
            <person name="Albert R."/>
            <person name="Binder M."/>
            <person name="Bloem J."/>
            <person name="LaButti K."/>
            <person name="Salamov A."/>
            <person name="Andreopoulos B."/>
            <person name="Baker S."/>
            <person name="Barry K."/>
            <person name="Bills G."/>
            <person name="Bluhm B."/>
            <person name="Cannon C."/>
            <person name="Castanera R."/>
            <person name="Culley D."/>
            <person name="Daum C."/>
            <person name="Ezra D."/>
            <person name="Gonzalez J."/>
            <person name="Henrissat B."/>
            <person name="Kuo A."/>
            <person name="Liang C."/>
            <person name="Lipzen A."/>
            <person name="Lutzoni F."/>
            <person name="Magnuson J."/>
            <person name="Mondo S."/>
            <person name="Nolan M."/>
            <person name="Ohm R."/>
            <person name="Pangilinan J."/>
            <person name="Park H.-J."/>
            <person name="Ramirez L."/>
            <person name="Alfaro M."/>
            <person name="Sun H."/>
            <person name="Tritt A."/>
            <person name="Yoshinaga Y."/>
            <person name="Zwiers L.-H."/>
            <person name="Turgeon B."/>
            <person name="Goodwin S."/>
            <person name="Spatafora J."/>
            <person name="Crous P."/>
            <person name="Grigoriev I."/>
        </authorList>
    </citation>
    <scope>NUCLEOTIDE SEQUENCE [LARGE SCALE GENOMIC DNA]</scope>
    <source>
        <strain evidence="3">CBS 304.66</strain>
    </source>
</reference>
<name>A0A9P4KDD3_9PLEO</name>
<dbReference type="PANTHER" id="PTHR24148">
    <property type="entry name" value="ANKYRIN REPEAT DOMAIN-CONTAINING PROTEIN 39 HOMOLOG-RELATED"/>
    <property type="match status" value="1"/>
</dbReference>
<dbReference type="InterPro" id="IPR010730">
    <property type="entry name" value="HET"/>
</dbReference>
<dbReference type="OrthoDB" id="194358at2759"/>
<dbReference type="PANTHER" id="PTHR24148:SF73">
    <property type="entry name" value="HET DOMAIN PROTEIN (AFU_ORTHOLOGUE AFUA_8G01020)"/>
    <property type="match status" value="1"/>
</dbReference>
<dbReference type="InterPro" id="IPR052895">
    <property type="entry name" value="HetReg/Transcr_Mod"/>
</dbReference>
<dbReference type="EMBL" id="ML986598">
    <property type="protein sequence ID" value="KAF2266543.1"/>
    <property type="molecule type" value="Genomic_DNA"/>
</dbReference>
<dbReference type="AlphaFoldDB" id="A0A9P4KDD3"/>
<protein>
    <submittedName>
        <fullName evidence="2">HET-domain-containing protein</fullName>
    </submittedName>
</protein>
<gene>
    <name evidence="2" type="ORF">CC78DRAFT_513674</name>
</gene>